<name>A0A6J4H8A0_9MICC</name>
<organism evidence="2">
    <name type="scientific">uncultured Arthrobacter sp</name>
    <dbReference type="NCBI Taxonomy" id="114050"/>
    <lineage>
        <taxon>Bacteria</taxon>
        <taxon>Bacillati</taxon>
        <taxon>Actinomycetota</taxon>
        <taxon>Actinomycetes</taxon>
        <taxon>Micrococcales</taxon>
        <taxon>Micrococcaceae</taxon>
        <taxon>Arthrobacter</taxon>
        <taxon>environmental samples</taxon>
    </lineage>
</organism>
<feature type="region of interest" description="Disordered" evidence="1">
    <location>
        <begin position="142"/>
        <end position="163"/>
    </location>
</feature>
<accession>A0A6J4H8A0</accession>
<feature type="compositionally biased region" description="Low complexity" evidence="1">
    <location>
        <begin position="105"/>
        <end position="115"/>
    </location>
</feature>
<dbReference type="EMBL" id="CADCTE010000020">
    <property type="protein sequence ID" value="CAA9216572.1"/>
    <property type="molecule type" value="Genomic_DNA"/>
</dbReference>
<dbReference type="EC" id="1.14.13.22" evidence="2"/>
<dbReference type="GO" id="GO:0018667">
    <property type="term" value="F:cyclohexanone monooxygenase activity"/>
    <property type="evidence" value="ECO:0007669"/>
    <property type="project" value="UniProtKB-EC"/>
</dbReference>
<feature type="region of interest" description="Disordered" evidence="1">
    <location>
        <begin position="105"/>
        <end position="124"/>
    </location>
</feature>
<protein>
    <submittedName>
        <fullName evidence="2">Cyclohexanone monooxygenase</fullName>
        <ecNumber evidence="2">1.14.13.22</ecNumber>
    </submittedName>
</protein>
<feature type="non-terminal residue" evidence="2">
    <location>
        <position position="1"/>
    </location>
</feature>
<gene>
    <name evidence="2" type="ORF">AVDCRST_MAG83-245</name>
</gene>
<keyword evidence="2" id="KW-0560">Oxidoreductase</keyword>
<feature type="non-terminal residue" evidence="2">
    <location>
        <position position="184"/>
    </location>
</feature>
<feature type="compositionally biased region" description="Basic residues" evidence="1">
    <location>
        <begin position="18"/>
        <end position="32"/>
    </location>
</feature>
<reference evidence="2" key="1">
    <citation type="submission" date="2020-02" db="EMBL/GenBank/DDBJ databases">
        <authorList>
            <person name="Meier V. D."/>
        </authorList>
    </citation>
    <scope>NUCLEOTIDE SEQUENCE</scope>
    <source>
        <strain evidence="2">AVDCRST_MAG83</strain>
    </source>
</reference>
<keyword evidence="2" id="KW-0503">Monooxygenase</keyword>
<evidence type="ECO:0000313" key="2">
    <source>
        <dbReference type="EMBL" id="CAA9216572.1"/>
    </source>
</evidence>
<feature type="region of interest" description="Disordered" evidence="1">
    <location>
        <begin position="1"/>
        <end position="63"/>
    </location>
</feature>
<sequence length="184" mass="20976">DREFPDPRAPGSDAGIGLRRHCHRGRLLRPRRPPSPAGDWAEDACGRRSRRHRRHLVEQPLPRSPHRQRVQLLFLLLLQGGPRGMGLDGALPLRRRGAPLPQLRGRPAGPAQGHPAQPPRRFHGVRRGFQPLDRELRRWHQTHSQVRGQRHGRALPGDLPRHPRHRLVQGREVPYGALAARWGP</sequence>
<dbReference type="AlphaFoldDB" id="A0A6J4H8A0"/>
<proteinExistence type="predicted"/>
<evidence type="ECO:0000256" key="1">
    <source>
        <dbReference type="SAM" id="MobiDB-lite"/>
    </source>
</evidence>